<dbReference type="PRINTS" id="PR00463">
    <property type="entry name" value="EP450I"/>
</dbReference>
<comment type="catalytic activity">
    <reaction evidence="10">
        <text>(+)-piperitol + reduced [NADPH--hemoprotein reductase] + O2 = (+)-sesamin + oxidized [NADPH--hemoprotein reductase] + 2 H2O + H(+)</text>
        <dbReference type="Rhea" id="RHEA:56780"/>
        <dbReference type="Rhea" id="RHEA-COMP:11964"/>
        <dbReference type="Rhea" id="RHEA-COMP:11965"/>
        <dbReference type="ChEBI" id="CHEBI:15377"/>
        <dbReference type="ChEBI" id="CHEBI:15378"/>
        <dbReference type="ChEBI" id="CHEBI:15379"/>
        <dbReference type="ChEBI" id="CHEBI:57618"/>
        <dbReference type="ChEBI" id="CHEBI:58210"/>
        <dbReference type="ChEBI" id="CHEBI:66470"/>
        <dbReference type="ChEBI" id="CHEBI:141003"/>
        <dbReference type="EC" id="1.14.19.74"/>
    </reaction>
    <physiologicalReaction direction="left-to-right" evidence="10">
        <dbReference type="Rhea" id="RHEA:56781"/>
    </physiologicalReaction>
</comment>
<dbReference type="GO" id="GO:0005506">
    <property type="term" value="F:iron ion binding"/>
    <property type="evidence" value="ECO:0007669"/>
    <property type="project" value="InterPro"/>
</dbReference>
<name>A0A8X8YSD9_SALSN</name>
<keyword evidence="4 13" id="KW-0479">Metal-binding</keyword>
<dbReference type="InterPro" id="IPR017972">
    <property type="entry name" value="Cyt_P450_CS"/>
</dbReference>
<evidence type="ECO:0000256" key="8">
    <source>
        <dbReference type="ARBA" id="ARBA00023136"/>
    </source>
</evidence>
<evidence type="ECO:0000256" key="10">
    <source>
        <dbReference type="ARBA" id="ARBA00052057"/>
    </source>
</evidence>
<dbReference type="GO" id="GO:0102915">
    <property type="term" value="F:piperitol synthase activity"/>
    <property type="evidence" value="ECO:0007669"/>
    <property type="project" value="UniProtKB-EC"/>
</dbReference>
<comment type="function">
    <text evidence="11">Involved in the biosynthesis of (+)-sesamin, a furofuran class lignan. Functions in a dual catalytic mode. Catalyzes the synthesis of (+)-sesamin from (+)- pinoresinol by formation of two successive methylenedioxy bridges on (+)-pinoresinol and (+)-piperitol, respectively.</text>
</comment>
<feature type="binding site" description="axial binding residue" evidence="13">
    <location>
        <position position="443"/>
    </location>
    <ligand>
        <name>heme</name>
        <dbReference type="ChEBI" id="CHEBI:30413"/>
    </ligand>
    <ligandPart>
        <name>Fe</name>
        <dbReference type="ChEBI" id="CHEBI:18248"/>
    </ligandPart>
</feature>
<dbReference type="PROSITE" id="PS00086">
    <property type="entry name" value="CYTOCHROME_P450"/>
    <property type="match status" value="1"/>
</dbReference>
<proteinExistence type="inferred from homology"/>
<evidence type="ECO:0000256" key="11">
    <source>
        <dbReference type="ARBA" id="ARBA00056759"/>
    </source>
</evidence>
<dbReference type="GO" id="GO:0016712">
    <property type="term" value="F:oxidoreductase activity, acting on paired donors, with incorporation or reduction of molecular oxygen, reduced flavin or flavoprotein as one donor, and incorporation of one atom of oxygen"/>
    <property type="evidence" value="ECO:0007669"/>
    <property type="project" value="UniProtKB-ARBA"/>
</dbReference>
<dbReference type="FunFam" id="1.10.630.10:FF:000023">
    <property type="entry name" value="Cytochrome P450 family protein"/>
    <property type="match status" value="1"/>
</dbReference>
<dbReference type="Proteomes" id="UP000298416">
    <property type="component" value="Unassembled WGS sequence"/>
</dbReference>
<comment type="subcellular location">
    <subcellularLocation>
        <location evidence="1">Membrane</location>
        <topology evidence="1">Single-pass membrane protein</topology>
    </subcellularLocation>
</comment>
<dbReference type="CDD" id="cd20653">
    <property type="entry name" value="CYP81"/>
    <property type="match status" value="1"/>
</dbReference>
<organism evidence="15">
    <name type="scientific">Salvia splendens</name>
    <name type="common">Scarlet sage</name>
    <dbReference type="NCBI Taxonomy" id="180675"/>
    <lineage>
        <taxon>Eukaryota</taxon>
        <taxon>Viridiplantae</taxon>
        <taxon>Streptophyta</taxon>
        <taxon>Embryophyta</taxon>
        <taxon>Tracheophyta</taxon>
        <taxon>Spermatophyta</taxon>
        <taxon>Magnoliopsida</taxon>
        <taxon>eudicotyledons</taxon>
        <taxon>Gunneridae</taxon>
        <taxon>Pentapetalae</taxon>
        <taxon>asterids</taxon>
        <taxon>lamiids</taxon>
        <taxon>Lamiales</taxon>
        <taxon>Lamiaceae</taxon>
        <taxon>Nepetoideae</taxon>
        <taxon>Mentheae</taxon>
        <taxon>Salviinae</taxon>
        <taxon>Salvia</taxon>
        <taxon>Salvia subgen. Calosphace</taxon>
        <taxon>core Calosphace</taxon>
    </lineage>
</organism>
<dbReference type="SUPFAM" id="SSF48264">
    <property type="entry name" value="Cytochrome P450"/>
    <property type="match status" value="1"/>
</dbReference>
<keyword evidence="7 14" id="KW-0503">Monooxygenase</keyword>
<protein>
    <recommendedName>
        <fullName evidence="12">(+)-piperitol/(+)-sesamin synthase</fullName>
        <ecNumber evidence="12">1.14.19.74</ecNumber>
    </recommendedName>
</protein>
<evidence type="ECO:0000256" key="12">
    <source>
        <dbReference type="ARBA" id="ARBA00066876"/>
    </source>
</evidence>
<reference evidence="15" key="2">
    <citation type="submission" date="2020-08" db="EMBL/GenBank/DDBJ databases">
        <title>Plant Genome Project.</title>
        <authorList>
            <person name="Zhang R.-G."/>
        </authorList>
    </citation>
    <scope>NUCLEOTIDE SEQUENCE</scope>
    <source>
        <strain evidence="15">Huo1</strain>
        <tissue evidence="15">Leaf</tissue>
    </source>
</reference>
<dbReference type="Gene3D" id="1.10.630.10">
    <property type="entry name" value="Cytochrome P450"/>
    <property type="match status" value="1"/>
</dbReference>
<comment type="similarity">
    <text evidence="2 14">Belongs to the cytochrome P450 family.</text>
</comment>
<dbReference type="PRINTS" id="PR00385">
    <property type="entry name" value="P450"/>
</dbReference>
<dbReference type="GO" id="GO:0020037">
    <property type="term" value="F:heme binding"/>
    <property type="evidence" value="ECO:0007669"/>
    <property type="project" value="InterPro"/>
</dbReference>
<evidence type="ECO:0000256" key="9">
    <source>
        <dbReference type="ARBA" id="ARBA00052022"/>
    </source>
</evidence>
<dbReference type="EC" id="1.14.19.74" evidence="12"/>
<keyword evidence="8" id="KW-0472">Membrane</keyword>
<comment type="catalytic activity">
    <reaction evidence="9">
        <text>(+)-pinoresinol + reduced [NADPH--hemoprotein reductase] + O2 = (+)-piperitol + oxidized [NADPH--hemoprotein reductase] + 2 H2O + H(+)</text>
        <dbReference type="Rhea" id="RHEA:56776"/>
        <dbReference type="Rhea" id="RHEA-COMP:11964"/>
        <dbReference type="Rhea" id="RHEA-COMP:11965"/>
        <dbReference type="ChEBI" id="CHEBI:40"/>
        <dbReference type="ChEBI" id="CHEBI:15377"/>
        <dbReference type="ChEBI" id="CHEBI:15378"/>
        <dbReference type="ChEBI" id="CHEBI:15379"/>
        <dbReference type="ChEBI" id="CHEBI:57618"/>
        <dbReference type="ChEBI" id="CHEBI:58210"/>
        <dbReference type="ChEBI" id="CHEBI:141003"/>
        <dbReference type="EC" id="1.14.19.74"/>
    </reaction>
    <physiologicalReaction direction="left-to-right" evidence="9">
        <dbReference type="Rhea" id="RHEA:56777"/>
    </physiologicalReaction>
</comment>
<evidence type="ECO:0000256" key="13">
    <source>
        <dbReference type="PIRSR" id="PIRSR602401-1"/>
    </source>
</evidence>
<evidence type="ECO:0000256" key="3">
    <source>
        <dbReference type="ARBA" id="ARBA00022617"/>
    </source>
</evidence>
<dbReference type="GO" id="GO:0016114">
    <property type="term" value="P:terpenoid biosynthetic process"/>
    <property type="evidence" value="ECO:0007669"/>
    <property type="project" value="UniProtKB-ARBA"/>
</dbReference>
<reference evidence="15" key="1">
    <citation type="submission" date="2018-01" db="EMBL/GenBank/DDBJ databases">
        <authorList>
            <person name="Mao J.F."/>
        </authorList>
    </citation>
    <scope>NUCLEOTIDE SEQUENCE</scope>
    <source>
        <strain evidence="15">Huo1</strain>
        <tissue evidence="15">Leaf</tissue>
    </source>
</reference>
<evidence type="ECO:0000256" key="2">
    <source>
        <dbReference type="ARBA" id="ARBA00010617"/>
    </source>
</evidence>
<dbReference type="InterPro" id="IPR036396">
    <property type="entry name" value="Cyt_P450_sf"/>
</dbReference>
<evidence type="ECO:0000256" key="5">
    <source>
        <dbReference type="ARBA" id="ARBA00023002"/>
    </source>
</evidence>
<keyword evidence="6 13" id="KW-0408">Iron</keyword>
<evidence type="ECO:0000313" key="16">
    <source>
        <dbReference type="Proteomes" id="UP000298416"/>
    </source>
</evidence>
<dbReference type="InterPro" id="IPR050651">
    <property type="entry name" value="Plant_Cytochrome_P450_Monoox"/>
</dbReference>
<dbReference type="GO" id="GO:0016020">
    <property type="term" value="C:membrane"/>
    <property type="evidence" value="ECO:0007669"/>
    <property type="project" value="UniProtKB-SubCell"/>
</dbReference>
<comment type="cofactor">
    <cofactor evidence="13">
        <name>heme</name>
        <dbReference type="ChEBI" id="CHEBI:30413"/>
    </cofactor>
</comment>
<evidence type="ECO:0000256" key="6">
    <source>
        <dbReference type="ARBA" id="ARBA00023004"/>
    </source>
</evidence>
<dbReference type="InterPro" id="IPR002401">
    <property type="entry name" value="Cyt_P450_E_grp-I"/>
</dbReference>
<evidence type="ECO:0000313" key="15">
    <source>
        <dbReference type="EMBL" id="KAG6438105.1"/>
    </source>
</evidence>
<evidence type="ECO:0000256" key="7">
    <source>
        <dbReference type="ARBA" id="ARBA00023033"/>
    </source>
</evidence>
<dbReference type="InterPro" id="IPR001128">
    <property type="entry name" value="Cyt_P450"/>
</dbReference>
<dbReference type="EMBL" id="PNBA02000001">
    <property type="protein sequence ID" value="KAG6438105.1"/>
    <property type="molecule type" value="Genomic_DNA"/>
</dbReference>
<evidence type="ECO:0000256" key="14">
    <source>
        <dbReference type="RuleBase" id="RU000461"/>
    </source>
</evidence>
<sequence length="507" mass="56878">MDTLNLIYLPLIYALYILTKHFLHKLQNLPPTPLLSLPLLGHLPLLKKPLYRSLARISARHGPVVLLHFGSRPVLVVSSPSAAEDCLSKNDVVFANRPRLLAGKHIGYNYTSLAWTSYGDHWRNLRKVASIEVLSAHRLHLLHGIRADEVRAVARAMARASAQGSPVDMKAAFTELTMNVMMRMIAGKRYYGEKVEEAEEARRFKEIVAESLRLAASSVGDFVPVVRWLGVGGVEKAMVELQRKRNVFMQELVEERKRKFKNYGGGDGEEGRMKTMIEMLLALQEKEPEYYTDAIIRSLMLVMLIAGTDTSAGTMEWALSLLLNHPDALRKARAEIDDRVGHDRLFDEADIANLPYLRCIINETLRMFPAGPLLIPHESSDECVVGGYRIPAGTMLLVNAWAMHNDPKNWDRPREFRPERFEKLDGYRDGFRLMPFGAGRRGCPGEPLAVRMVGLGLGTLIQCFDWERPGKELVDMSEGAGLSMPRVTPLMAYCRARPIAAGLLASI</sequence>
<dbReference type="Pfam" id="PF00067">
    <property type="entry name" value="p450"/>
    <property type="match status" value="1"/>
</dbReference>
<keyword evidence="16" id="KW-1185">Reference proteome</keyword>
<accession>A0A8X8YSD9</accession>
<dbReference type="AlphaFoldDB" id="A0A8X8YSD9"/>
<dbReference type="PANTHER" id="PTHR47947">
    <property type="entry name" value="CYTOCHROME P450 82C3-RELATED"/>
    <property type="match status" value="1"/>
</dbReference>
<dbReference type="PANTHER" id="PTHR47947:SF24">
    <property type="entry name" value="ISOFLAVONE 2'-HYDROXYLASE-LIKE"/>
    <property type="match status" value="1"/>
</dbReference>
<keyword evidence="3 13" id="KW-0349">Heme</keyword>
<gene>
    <name evidence="15" type="ORF">SASPL_103041</name>
</gene>
<keyword evidence="5 14" id="KW-0560">Oxidoreductase</keyword>
<comment type="caution">
    <text evidence="15">The sequence shown here is derived from an EMBL/GenBank/DDBJ whole genome shotgun (WGS) entry which is preliminary data.</text>
</comment>
<evidence type="ECO:0000256" key="4">
    <source>
        <dbReference type="ARBA" id="ARBA00022723"/>
    </source>
</evidence>
<evidence type="ECO:0000256" key="1">
    <source>
        <dbReference type="ARBA" id="ARBA00004167"/>
    </source>
</evidence>